<dbReference type="AlphaFoldDB" id="A0A7S9DZZ7"/>
<keyword evidence="2" id="KW-1185">Reference proteome</keyword>
<accession>A0A7S9DZZ7</accession>
<name>A0A7S9DZZ7_9ALTE</name>
<sequence length="563" mass="64049">MGQKNKNQISFTSEIDVATEFYSQSGLFVKTSDDMWVLSSIGKGNTVDVGWLNSFKFNPILRDTLIDTLIHYAETKTAATVSTQRFALIDAFPNDKVSIDEFKNKWNELKSSTRKTLKGFISTAVKKLNHKHMMEYHEITKEYKHKQIFNALHPTKGRLTDYEYDSLLHNVRTLCAELPTTPPTDMSFYQQRNSPRGQIKRRAFSYFKSVVAYRLMLQLARRPRQIAMLKWCDVLPVGTSFRDANVDAEPTYIGVKSLHFRCFKIKQNKSDNSWRATPERWTIPISESCSLLILNFRAIYLKGLSLHLEQLGVKGHASEASRLILHCPIIPSHELFTAELTDVKVYNAMKQENSSIFHQSESNIKSYEAQIGKGFSERHGTAQGTNNRLRHTWLCNAAIQGRSLSDISKITNVTIPNARAYLQLGLKERQFIDKNYGANELLREAFNPVTTLKQTDLLIEDEVGVAIGVEKSAPTCQTCQHKTHLVRPIPCYGCLNFRPLLNADHSLILERAEAKRDFMLRFQSNGVNSGALHSIEKAIAFIKLTIAVCDETKRYRNGLSESS</sequence>
<gene>
    <name evidence="1" type="ORF">IT774_07905</name>
</gene>
<dbReference type="KEGG" id="smaa:IT774_07905"/>
<dbReference type="EMBL" id="CP064795">
    <property type="protein sequence ID" value="QPG07017.1"/>
    <property type="molecule type" value="Genomic_DNA"/>
</dbReference>
<reference evidence="1 2" key="1">
    <citation type="submission" date="2020-11" db="EMBL/GenBank/DDBJ databases">
        <title>Complete genome sequence for Salinimonas sp. strain G2-b.</title>
        <authorList>
            <person name="Park S.-J."/>
        </authorList>
    </citation>
    <scope>NUCLEOTIDE SEQUENCE [LARGE SCALE GENOMIC DNA]</scope>
    <source>
        <strain evidence="1 2">G2-b</strain>
    </source>
</reference>
<evidence type="ECO:0000313" key="2">
    <source>
        <dbReference type="Proteomes" id="UP000595095"/>
    </source>
</evidence>
<dbReference type="Proteomes" id="UP000595095">
    <property type="component" value="Chromosome"/>
</dbReference>
<protein>
    <recommendedName>
        <fullName evidence="3">Phage integrase family protein</fullName>
    </recommendedName>
</protein>
<evidence type="ECO:0000313" key="1">
    <source>
        <dbReference type="EMBL" id="QPG07017.1"/>
    </source>
</evidence>
<evidence type="ECO:0008006" key="3">
    <source>
        <dbReference type="Google" id="ProtNLM"/>
    </source>
</evidence>
<dbReference type="RefSeq" id="WP_195812088.1">
    <property type="nucleotide sequence ID" value="NZ_CP064795.1"/>
</dbReference>
<organism evidence="1 2">
    <name type="scientific">Salinimonas marina</name>
    <dbReference type="NCBI Taxonomy" id="2785918"/>
    <lineage>
        <taxon>Bacteria</taxon>
        <taxon>Pseudomonadati</taxon>
        <taxon>Pseudomonadota</taxon>
        <taxon>Gammaproteobacteria</taxon>
        <taxon>Alteromonadales</taxon>
        <taxon>Alteromonadaceae</taxon>
        <taxon>Alteromonas/Salinimonas group</taxon>
        <taxon>Salinimonas</taxon>
    </lineage>
</organism>
<proteinExistence type="predicted"/>